<proteinExistence type="inferred from homology"/>
<keyword evidence="8" id="KW-0653">Protein transport</keyword>
<organism evidence="16 17">
    <name type="scientific">Alkalicoccobacillus gibsonii</name>
    <dbReference type="NCBI Taxonomy" id="79881"/>
    <lineage>
        <taxon>Bacteria</taxon>
        <taxon>Bacillati</taxon>
        <taxon>Bacillota</taxon>
        <taxon>Bacilli</taxon>
        <taxon>Bacillales</taxon>
        <taxon>Bacillaceae</taxon>
        <taxon>Alkalicoccobacillus</taxon>
    </lineage>
</organism>
<dbReference type="Proteomes" id="UP001418796">
    <property type="component" value="Unassembled WGS sequence"/>
</dbReference>
<evidence type="ECO:0000256" key="5">
    <source>
        <dbReference type="ARBA" id="ARBA00022475"/>
    </source>
</evidence>
<dbReference type="NCBIfam" id="TIGR03499">
    <property type="entry name" value="FlhF"/>
    <property type="match status" value="1"/>
</dbReference>
<dbReference type="RefSeq" id="WP_343130663.1">
    <property type="nucleotide sequence ID" value="NZ_JBCITK010000001.1"/>
</dbReference>
<keyword evidence="9" id="KW-0342">GTP-binding</keyword>
<dbReference type="InterPro" id="IPR020006">
    <property type="entry name" value="FlhF"/>
</dbReference>
<keyword evidence="17" id="KW-1185">Reference proteome</keyword>
<dbReference type="Pfam" id="PF00448">
    <property type="entry name" value="SRP54"/>
    <property type="match status" value="1"/>
</dbReference>
<dbReference type="Gene3D" id="1.20.120.1380">
    <property type="entry name" value="Flagellar FlhF biosynthesis protein, N domain"/>
    <property type="match status" value="1"/>
</dbReference>
<gene>
    <name evidence="16" type="primary">flhF</name>
    <name evidence="16" type="ORF">MKY91_11715</name>
</gene>
<dbReference type="SMART" id="SM00382">
    <property type="entry name" value="AAA"/>
    <property type="match status" value="1"/>
</dbReference>
<evidence type="ECO:0000259" key="14">
    <source>
        <dbReference type="SMART" id="SM00382"/>
    </source>
</evidence>
<comment type="subcellular location">
    <subcellularLocation>
        <location evidence="1">Cell membrane</location>
        <topology evidence="1">Peripheral membrane protein</topology>
        <orientation evidence="1">Cytoplasmic side</orientation>
    </subcellularLocation>
</comment>
<reference evidence="16 17" key="1">
    <citation type="submission" date="2024-03" db="EMBL/GenBank/DDBJ databases">
        <title>Bacilli Hybrid Assemblies.</title>
        <authorList>
            <person name="Kovac J."/>
        </authorList>
    </citation>
    <scope>NUCLEOTIDE SEQUENCE [LARGE SCALE GENOMIC DNA]</scope>
    <source>
        <strain evidence="16 17">FSL R7-0666</strain>
    </source>
</reference>
<dbReference type="InterPro" id="IPR003593">
    <property type="entry name" value="AAA+_ATPase"/>
</dbReference>
<dbReference type="PANTHER" id="PTHR43134:SF3">
    <property type="entry name" value="FLAGELLAR BIOSYNTHESIS PROTEIN FLHF"/>
    <property type="match status" value="1"/>
</dbReference>
<feature type="domain" description="SRP54-type proteins GTP-binding" evidence="15">
    <location>
        <begin position="167"/>
        <end position="358"/>
    </location>
</feature>
<keyword evidence="6" id="KW-0547">Nucleotide-binding</keyword>
<keyword evidence="7" id="KW-1005">Bacterial flagellum biogenesis</keyword>
<evidence type="ECO:0000313" key="16">
    <source>
        <dbReference type="EMBL" id="MEN0643817.1"/>
    </source>
</evidence>
<keyword evidence="10" id="KW-0472">Membrane</keyword>
<comment type="caution">
    <text evidence="16">The sequence shown here is derived from an EMBL/GenBank/DDBJ whole genome shotgun (WGS) entry which is preliminary data.</text>
</comment>
<keyword evidence="5" id="KW-1003">Cell membrane</keyword>
<evidence type="ECO:0000256" key="1">
    <source>
        <dbReference type="ARBA" id="ARBA00004413"/>
    </source>
</evidence>
<comment type="function">
    <text evidence="12">Necessary for flagellar biosynthesis. May be involved in translocation of the flagellum.</text>
</comment>
<comment type="similarity">
    <text evidence="2">Belongs to the GTP-binding SRP family.</text>
</comment>
<dbReference type="Gene3D" id="3.40.50.300">
    <property type="entry name" value="P-loop containing nucleotide triphosphate hydrolases"/>
    <property type="match status" value="1"/>
</dbReference>
<evidence type="ECO:0000256" key="4">
    <source>
        <dbReference type="ARBA" id="ARBA00022448"/>
    </source>
</evidence>
<dbReference type="EMBL" id="JBCITK010000001">
    <property type="protein sequence ID" value="MEN0643817.1"/>
    <property type="molecule type" value="Genomic_DNA"/>
</dbReference>
<evidence type="ECO:0000256" key="12">
    <source>
        <dbReference type="ARBA" id="ARBA00025337"/>
    </source>
</evidence>
<dbReference type="SMART" id="SM00962">
    <property type="entry name" value="SRP54"/>
    <property type="match status" value="1"/>
</dbReference>
<evidence type="ECO:0000256" key="3">
    <source>
        <dbReference type="ARBA" id="ARBA00014919"/>
    </source>
</evidence>
<dbReference type="InterPro" id="IPR027417">
    <property type="entry name" value="P-loop_NTPase"/>
</dbReference>
<evidence type="ECO:0000256" key="10">
    <source>
        <dbReference type="ARBA" id="ARBA00023136"/>
    </source>
</evidence>
<dbReference type="SUPFAM" id="SSF52540">
    <property type="entry name" value="P-loop containing nucleoside triphosphate hydrolases"/>
    <property type="match status" value="1"/>
</dbReference>
<protein>
    <recommendedName>
        <fullName evidence="3 13">Flagellar biosynthesis protein FlhF</fullName>
    </recommendedName>
</protein>
<keyword evidence="16" id="KW-0966">Cell projection</keyword>
<evidence type="ECO:0000313" key="17">
    <source>
        <dbReference type="Proteomes" id="UP001418796"/>
    </source>
</evidence>
<dbReference type="CDD" id="cd17873">
    <property type="entry name" value="FlhF"/>
    <property type="match status" value="1"/>
</dbReference>
<feature type="domain" description="AAA+ ATPase" evidence="14">
    <location>
        <begin position="166"/>
        <end position="313"/>
    </location>
</feature>
<evidence type="ECO:0000256" key="8">
    <source>
        <dbReference type="ARBA" id="ARBA00022927"/>
    </source>
</evidence>
<dbReference type="PANTHER" id="PTHR43134">
    <property type="entry name" value="SIGNAL RECOGNITION PARTICLE RECEPTOR SUBUNIT ALPHA"/>
    <property type="match status" value="1"/>
</dbReference>
<accession>A0ABU9VJN0</accession>
<evidence type="ECO:0000256" key="2">
    <source>
        <dbReference type="ARBA" id="ARBA00008531"/>
    </source>
</evidence>
<evidence type="ECO:0000256" key="11">
    <source>
        <dbReference type="ARBA" id="ARBA00023225"/>
    </source>
</evidence>
<keyword evidence="16" id="KW-0282">Flagellum</keyword>
<keyword evidence="11" id="KW-1006">Bacterial flagellum protein export</keyword>
<dbReference type="InterPro" id="IPR047040">
    <property type="entry name" value="FlhF__GTPase_dom"/>
</dbReference>
<dbReference type="InterPro" id="IPR000897">
    <property type="entry name" value="SRP54_GTPase_dom"/>
</dbReference>
<evidence type="ECO:0000256" key="7">
    <source>
        <dbReference type="ARBA" id="ARBA00022795"/>
    </source>
</evidence>
<evidence type="ECO:0000256" key="13">
    <source>
        <dbReference type="NCBIfam" id="TIGR03499"/>
    </source>
</evidence>
<sequence>MKLKKFQVESMPEALQQIKSELGSEAVILHTKEISTGGWFGFFAKKKLEVTAAIDPVKHAVATKPLQPSLQETKKEVEQILTHVPQTQSVSSATQLEAPALIKQIDTELNLQGVGESIREELKEDAFGFWYSQEKENRTPLAVINFTRQWLKRRLQQVPIGQSSFNKKFMIFAGPTGVGKTTTIAKLAAEASIKHGKKVAILTTDTYRIAAIDQLKTYASILNVPVEVAYSLDDFHAAMEQFEAYDVVLVDTAGRNFTHDFYLKELQKTIHLSEESSLYVVLALTAKYSDMVAVLKQFNQLAVHQVIFTKKDETNSYGALINVCLNEGIGIAYVTNGQNVPDDVIPASIDHIVESVLEGMTLDGSS</sequence>
<keyword evidence="16" id="KW-0969">Cilium</keyword>
<evidence type="ECO:0000256" key="9">
    <source>
        <dbReference type="ARBA" id="ARBA00023134"/>
    </source>
</evidence>
<name>A0ABU9VJN0_9BACI</name>
<keyword evidence="4" id="KW-0813">Transport</keyword>
<evidence type="ECO:0000256" key="6">
    <source>
        <dbReference type="ARBA" id="ARBA00022741"/>
    </source>
</evidence>
<evidence type="ECO:0000259" key="15">
    <source>
        <dbReference type="SMART" id="SM00962"/>
    </source>
</evidence>